<evidence type="ECO:0000256" key="6">
    <source>
        <dbReference type="SAM" id="Phobius"/>
    </source>
</evidence>
<dbReference type="Proteomes" id="UP000016480">
    <property type="component" value="Unassembled WGS sequence"/>
</dbReference>
<dbReference type="GeneID" id="61360071"/>
<dbReference type="PANTHER" id="PTHR34697:SF2">
    <property type="entry name" value="PHOSPHATIDYLGLYCEROL LYSYLTRANSFERASE"/>
    <property type="match status" value="1"/>
</dbReference>
<keyword evidence="3 6" id="KW-0812">Transmembrane</keyword>
<dbReference type="GO" id="GO:0005886">
    <property type="term" value="C:plasma membrane"/>
    <property type="evidence" value="ECO:0007669"/>
    <property type="project" value="UniProtKB-SubCell"/>
</dbReference>
<dbReference type="EMBL" id="AHCD03000044">
    <property type="protein sequence ID" value="KAF7781130.1"/>
    <property type="molecule type" value="Genomic_DNA"/>
</dbReference>
<dbReference type="SUPFAM" id="SSF55729">
    <property type="entry name" value="Acyl-CoA N-acyltransferases (Nat)"/>
    <property type="match status" value="1"/>
</dbReference>
<evidence type="ECO:0000256" key="2">
    <source>
        <dbReference type="ARBA" id="ARBA00022475"/>
    </source>
</evidence>
<dbReference type="AlphaFoldDB" id="A0A8T0BZ16"/>
<reference evidence="8 9" key="1">
    <citation type="journal article" date="2012" name="J. Bacteriol.">
        <title>Genome sequence of the cycloprodigiosin-producing bacterial strain Pseudoalteromonas rubra ATCC 29570(T).</title>
        <authorList>
            <person name="Xie B.B."/>
            <person name="Shu Y.L."/>
            <person name="Qin Q.L."/>
            <person name="Rong J.C."/>
            <person name="Zhang X.Y."/>
            <person name="Chen X.L."/>
            <person name="Zhou B.C."/>
            <person name="Zhang Y.Z."/>
        </authorList>
    </citation>
    <scope>NUCLEOTIDE SEQUENCE [LARGE SCALE GENOMIC DNA]</scope>
    <source>
        <strain evidence="8 9">DSM 6842</strain>
    </source>
</reference>
<proteinExistence type="predicted"/>
<keyword evidence="2" id="KW-1003">Cell membrane</keyword>
<dbReference type="RefSeq" id="WP_010384324.1">
    <property type="nucleotide sequence ID" value="NZ_AHCD03000044.1"/>
</dbReference>
<dbReference type="GO" id="GO:0016755">
    <property type="term" value="F:aminoacyltransferase activity"/>
    <property type="evidence" value="ECO:0007669"/>
    <property type="project" value="TreeGrafter"/>
</dbReference>
<evidence type="ECO:0000256" key="3">
    <source>
        <dbReference type="ARBA" id="ARBA00022692"/>
    </source>
</evidence>
<dbReference type="InterPro" id="IPR016181">
    <property type="entry name" value="Acyl_CoA_acyltransferase"/>
</dbReference>
<feature type="transmembrane region" description="Helical" evidence="6">
    <location>
        <begin position="18"/>
        <end position="35"/>
    </location>
</feature>
<feature type="transmembrane region" description="Helical" evidence="6">
    <location>
        <begin position="41"/>
        <end position="62"/>
    </location>
</feature>
<protein>
    <submittedName>
        <fullName evidence="8">Phosphatidylglycerol lysyltransferase</fullName>
    </submittedName>
</protein>
<keyword evidence="5 6" id="KW-0472">Membrane</keyword>
<evidence type="ECO:0000256" key="5">
    <source>
        <dbReference type="ARBA" id="ARBA00023136"/>
    </source>
</evidence>
<evidence type="ECO:0000313" key="9">
    <source>
        <dbReference type="Proteomes" id="UP000016480"/>
    </source>
</evidence>
<comment type="subcellular location">
    <subcellularLocation>
        <location evidence="1">Cell membrane</location>
        <topology evidence="1">Multi-pass membrane protein</topology>
    </subcellularLocation>
</comment>
<keyword evidence="4 6" id="KW-1133">Transmembrane helix</keyword>
<evidence type="ECO:0000256" key="4">
    <source>
        <dbReference type="ARBA" id="ARBA00022989"/>
    </source>
</evidence>
<dbReference type="GO" id="GO:0055091">
    <property type="term" value="P:phospholipid homeostasis"/>
    <property type="evidence" value="ECO:0007669"/>
    <property type="project" value="TreeGrafter"/>
</dbReference>
<organism evidence="8 9">
    <name type="scientific">Pseudoalteromonas rubra</name>
    <dbReference type="NCBI Taxonomy" id="43658"/>
    <lineage>
        <taxon>Bacteria</taxon>
        <taxon>Pseudomonadati</taxon>
        <taxon>Pseudomonadota</taxon>
        <taxon>Gammaproteobacteria</taxon>
        <taxon>Alteromonadales</taxon>
        <taxon>Pseudoalteromonadaceae</taxon>
        <taxon>Pseudoalteromonas</taxon>
    </lineage>
</organism>
<dbReference type="InterPro" id="IPR024320">
    <property type="entry name" value="LPG_synthase_C"/>
</dbReference>
<feature type="domain" description="Phosphatidylglycerol lysyltransferase C-terminal" evidence="7">
    <location>
        <begin position="162"/>
        <end position="463"/>
    </location>
</feature>
<gene>
    <name evidence="8" type="primary">mprF</name>
    <name evidence="8" type="ORF">PRUB_b0254</name>
</gene>
<evidence type="ECO:0000256" key="1">
    <source>
        <dbReference type="ARBA" id="ARBA00004651"/>
    </source>
</evidence>
<dbReference type="InterPro" id="IPR051211">
    <property type="entry name" value="PG_lysyltransferase"/>
</dbReference>
<name>A0A8T0BZ16_9GAMM</name>
<evidence type="ECO:0000313" key="8">
    <source>
        <dbReference type="EMBL" id="KAF7781130.1"/>
    </source>
</evidence>
<dbReference type="Gene3D" id="3.40.630.30">
    <property type="match status" value="1"/>
</dbReference>
<sequence>MDTVNNFETKNTRLLGRLEYGFLLLISVAVTLYHWQEVRIIPFILLFAYIDLIGYLPGAIAYRKYKGKVPEIYYVLYNFAHNFFTAGLVALAWCYFVKPEWALMGILIHLFGDRSLFGNGLKSRMLSFEPVKHPIYKEFEQQITDARKLPSQPIDPVRQFMITEKYGDHPSLFLALNKNISTFCIDGVVGYIPYEDDGSCLFILAGIVADNEDQAALLDGFIDFAKTHKREVAGAQIRQEQAALFEQKGFQVNQMGCSYTLGLESFTLAGKHFMSLRNKIKRAAKAGVTVHELGADIFKGEKQKEMLSEITRSWLQEKGNKKLLSFMVGDLEANDLDKERIFVAVKDDKIIGYISYVPSFGQYQGWMHDLTRRLNDAPPGTMELINAEAINRFKSEGERYLNFGFTPFFGVNDAQDTFPSRSPLLKRIIGFLERHGQKIYPALDQVNYKNKWKPIEQTPEYFVVHGKFRFKHLIRLMRLTNAL</sequence>
<evidence type="ECO:0000259" key="7">
    <source>
        <dbReference type="Pfam" id="PF09924"/>
    </source>
</evidence>
<dbReference type="PANTHER" id="PTHR34697">
    <property type="entry name" value="PHOSPHATIDYLGLYCEROL LYSYLTRANSFERASE"/>
    <property type="match status" value="1"/>
</dbReference>
<feature type="transmembrane region" description="Helical" evidence="6">
    <location>
        <begin position="74"/>
        <end position="95"/>
    </location>
</feature>
<comment type="caution">
    <text evidence="8">The sequence shown here is derived from an EMBL/GenBank/DDBJ whole genome shotgun (WGS) entry which is preliminary data.</text>
</comment>
<dbReference type="Pfam" id="PF09924">
    <property type="entry name" value="LPG_synthase_C"/>
    <property type="match status" value="1"/>
</dbReference>
<accession>A0A8T0BZ16</accession>